<keyword evidence="7 9" id="KW-1133">Transmembrane helix</keyword>
<dbReference type="PROSITE" id="PS50893">
    <property type="entry name" value="ABC_TRANSPORTER_2"/>
    <property type="match status" value="1"/>
</dbReference>
<evidence type="ECO:0000259" key="11">
    <source>
        <dbReference type="PROSITE" id="PS50929"/>
    </source>
</evidence>
<evidence type="ECO:0000259" key="10">
    <source>
        <dbReference type="PROSITE" id="PS50893"/>
    </source>
</evidence>
<keyword evidence="5" id="KW-0547">Nucleotide-binding</keyword>
<feature type="transmembrane region" description="Helical" evidence="9">
    <location>
        <begin position="132"/>
        <end position="156"/>
    </location>
</feature>
<evidence type="ECO:0000313" key="12">
    <source>
        <dbReference type="EMBL" id="GLB51064.1"/>
    </source>
</evidence>
<dbReference type="InterPro" id="IPR036640">
    <property type="entry name" value="ABC1_TM_sf"/>
</dbReference>
<dbReference type="PROSITE" id="PS00211">
    <property type="entry name" value="ABC_TRANSPORTER_1"/>
    <property type="match status" value="1"/>
</dbReference>
<dbReference type="InterPro" id="IPR003439">
    <property type="entry name" value="ABC_transporter-like_ATP-bd"/>
</dbReference>
<keyword evidence="13" id="KW-1185">Reference proteome</keyword>
<keyword evidence="3" id="KW-1003">Cell membrane</keyword>
<name>A0A9W6ETH6_9FLAO</name>
<dbReference type="SUPFAM" id="SSF52540">
    <property type="entry name" value="P-loop containing nucleoside triphosphate hydrolases"/>
    <property type="match status" value="1"/>
</dbReference>
<dbReference type="InterPro" id="IPR039421">
    <property type="entry name" value="Type_1_exporter"/>
</dbReference>
<evidence type="ECO:0000256" key="7">
    <source>
        <dbReference type="ARBA" id="ARBA00022989"/>
    </source>
</evidence>
<keyword evidence="2" id="KW-0813">Transport</keyword>
<comment type="caution">
    <text evidence="12">The sequence shown here is derived from an EMBL/GenBank/DDBJ whole genome shotgun (WGS) entry which is preliminary data.</text>
</comment>
<evidence type="ECO:0000256" key="4">
    <source>
        <dbReference type="ARBA" id="ARBA00022692"/>
    </source>
</evidence>
<comment type="subcellular location">
    <subcellularLocation>
        <location evidence="1">Cell membrane</location>
        <topology evidence="1">Multi-pass membrane protein</topology>
    </subcellularLocation>
</comment>
<dbReference type="Gene3D" id="3.40.50.300">
    <property type="entry name" value="P-loop containing nucleotide triphosphate hydrolases"/>
    <property type="match status" value="1"/>
</dbReference>
<evidence type="ECO:0000256" key="2">
    <source>
        <dbReference type="ARBA" id="ARBA00022448"/>
    </source>
</evidence>
<dbReference type="Pfam" id="PF00664">
    <property type="entry name" value="ABC_membrane"/>
    <property type="match status" value="1"/>
</dbReference>
<keyword evidence="8 9" id="KW-0472">Membrane</keyword>
<dbReference type="GO" id="GO:0015421">
    <property type="term" value="F:ABC-type oligopeptide transporter activity"/>
    <property type="evidence" value="ECO:0007669"/>
    <property type="project" value="TreeGrafter"/>
</dbReference>
<dbReference type="PANTHER" id="PTHR43394">
    <property type="entry name" value="ATP-DEPENDENT PERMEASE MDL1, MITOCHONDRIAL"/>
    <property type="match status" value="1"/>
</dbReference>
<gene>
    <name evidence="12" type="ORF">NBRC110019_01030</name>
</gene>
<feature type="domain" description="ABC transmembrane type-1" evidence="11">
    <location>
        <begin position="25"/>
        <end position="305"/>
    </location>
</feature>
<dbReference type="EMBL" id="BRVP01000001">
    <property type="protein sequence ID" value="GLB51064.1"/>
    <property type="molecule type" value="Genomic_DNA"/>
</dbReference>
<dbReference type="InterPro" id="IPR017871">
    <property type="entry name" value="ABC_transporter-like_CS"/>
</dbReference>
<dbReference type="SMART" id="SM00382">
    <property type="entry name" value="AAA"/>
    <property type="match status" value="1"/>
</dbReference>
<dbReference type="InterPro" id="IPR011527">
    <property type="entry name" value="ABC1_TM_dom"/>
</dbReference>
<dbReference type="Pfam" id="PF00005">
    <property type="entry name" value="ABC_tran"/>
    <property type="match status" value="1"/>
</dbReference>
<dbReference type="Gene3D" id="1.20.1560.10">
    <property type="entry name" value="ABC transporter type 1, transmembrane domain"/>
    <property type="match status" value="1"/>
</dbReference>
<feature type="transmembrane region" description="Helical" evidence="9">
    <location>
        <begin position="162"/>
        <end position="181"/>
    </location>
</feature>
<evidence type="ECO:0000256" key="6">
    <source>
        <dbReference type="ARBA" id="ARBA00022840"/>
    </source>
</evidence>
<dbReference type="Proteomes" id="UP001143545">
    <property type="component" value="Unassembled WGS sequence"/>
</dbReference>
<organism evidence="12 13">
    <name type="scientific">Neptunitalea chrysea</name>
    <dbReference type="NCBI Taxonomy" id="1647581"/>
    <lineage>
        <taxon>Bacteria</taxon>
        <taxon>Pseudomonadati</taxon>
        <taxon>Bacteroidota</taxon>
        <taxon>Flavobacteriia</taxon>
        <taxon>Flavobacteriales</taxon>
        <taxon>Flavobacteriaceae</taxon>
        <taxon>Neptunitalea</taxon>
    </lineage>
</organism>
<proteinExistence type="predicted"/>
<protein>
    <submittedName>
        <fullName evidence="12">ABC transporter ATP-binding protein</fullName>
    </submittedName>
</protein>
<keyword evidence="4 9" id="KW-0812">Transmembrane</keyword>
<dbReference type="GO" id="GO:0005524">
    <property type="term" value="F:ATP binding"/>
    <property type="evidence" value="ECO:0007669"/>
    <property type="project" value="UniProtKB-KW"/>
</dbReference>
<feature type="domain" description="ABC transporter" evidence="10">
    <location>
        <begin position="336"/>
        <end position="568"/>
    </location>
</feature>
<feature type="transmembrane region" description="Helical" evidence="9">
    <location>
        <begin position="284"/>
        <end position="304"/>
    </location>
</feature>
<dbReference type="SUPFAM" id="SSF90123">
    <property type="entry name" value="ABC transporter transmembrane region"/>
    <property type="match status" value="1"/>
</dbReference>
<dbReference type="PROSITE" id="PS50929">
    <property type="entry name" value="ABC_TM1F"/>
    <property type="match status" value="1"/>
</dbReference>
<feature type="transmembrane region" description="Helical" evidence="9">
    <location>
        <begin position="20"/>
        <end position="41"/>
    </location>
</feature>
<keyword evidence="6 12" id="KW-0067">ATP-binding</keyword>
<evidence type="ECO:0000256" key="5">
    <source>
        <dbReference type="ARBA" id="ARBA00022741"/>
    </source>
</evidence>
<evidence type="ECO:0000313" key="13">
    <source>
        <dbReference type="Proteomes" id="UP001143545"/>
    </source>
</evidence>
<evidence type="ECO:0000256" key="1">
    <source>
        <dbReference type="ARBA" id="ARBA00004651"/>
    </source>
</evidence>
<reference evidence="12" key="1">
    <citation type="submission" date="2022-07" db="EMBL/GenBank/DDBJ databases">
        <title>Taxonomy of Novel Oxalotrophic and Methylotrophic Bacteria.</title>
        <authorList>
            <person name="Sahin N."/>
            <person name="Tani A."/>
        </authorList>
    </citation>
    <scope>NUCLEOTIDE SEQUENCE</scope>
    <source>
        <strain evidence="12">AM327</strain>
    </source>
</reference>
<dbReference type="PANTHER" id="PTHR43394:SF1">
    <property type="entry name" value="ATP-BINDING CASSETTE SUB-FAMILY B MEMBER 10, MITOCHONDRIAL"/>
    <property type="match status" value="1"/>
</dbReference>
<feature type="transmembrane region" description="Helical" evidence="9">
    <location>
        <begin position="239"/>
        <end position="264"/>
    </location>
</feature>
<evidence type="ECO:0000256" key="9">
    <source>
        <dbReference type="SAM" id="Phobius"/>
    </source>
</evidence>
<dbReference type="FunFam" id="3.40.50.300:FF:000854">
    <property type="entry name" value="Multidrug ABC transporter ATP-binding protein"/>
    <property type="match status" value="1"/>
</dbReference>
<dbReference type="GO" id="GO:0016887">
    <property type="term" value="F:ATP hydrolysis activity"/>
    <property type="evidence" value="ECO:0007669"/>
    <property type="project" value="InterPro"/>
</dbReference>
<dbReference type="CDD" id="cd18548">
    <property type="entry name" value="ABC_6TM_Tm287_like"/>
    <property type="match status" value="1"/>
</dbReference>
<accession>A0A9W6ETH6</accession>
<dbReference type="GO" id="GO:0005886">
    <property type="term" value="C:plasma membrane"/>
    <property type="evidence" value="ECO:0007669"/>
    <property type="project" value="UniProtKB-SubCell"/>
</dbReference>
<feature type="transmembrane region" description="Helical" evidence="9">
    <location>
        <begin position="61"/>
        <end position="79"/>
    </location>
</feature>
<evidence type="ECO:0000256" key="8">
    <source>
        <dbReference type="ARBA" id="ARBA00023136"/>
    </source>
</evidence>
<dbReference type="RefSeq" id="WP_281751236.1">
    <property type="nucleotide sequence ID" value="NZ_BRVP01000001.1"/>
</dbReference>
<sequence length="577" mass="64135">MKPTTPKTKKPNIFKILKPYRGLVILLILFALLSNGLNLWIPKIIGDGIDSFSNNTFSANTIIKTFGWVAGVIFVFTYLQSVLQTFTSEKVARDLRNQLSDKISRQSHAFVQKANPSKLLTNFTSDIDAIKLFVSQAVVSMFSSVFVIIGGSILLLSIDWKLALTVIAIIPVIGVAFFLVLKKVKVLYTESRSVIDRLNKTINESIIGAALIRVVNSQQQEYHKFMEVNARARDLGLSILRLFAALIPIIIFVANMANLVILVLGGHYVIEGDMTLGDFAAFRSYLALLIFPILVIGFTSNIIAQATASYIRIKEVLDAEDTEYKGSKTSPLTGRITVSNLNLTYDQKPILKNVGFTIQPAERVAIIGPTAAGKTQLLNILTGLLSQNSGTVLYDGDTIETYKSTKFYMQIGLVFQDSVLFNMTIRENIAFSNTVKDTDLQKAIDTAELADFIKELPDGLDTNIAERGTTLSGGQKQRIMLARALAQNPKILFLDDFTARVDTQTEQRIWHNLRVNYPEITLVSVTQKINAVLDYDRIILLMEGELLATGTHEELLHSSPEYVQIFNSQQSTSTYEL</sequence>
<evidence type="ECO:0000256" key="3">
    <source>
        <dbReference type="ARBA" id="ARBA00022475"/>
    </source>
</evidence>
<dbReference type="InterPro" id="IPR027417">
    <property type="entry name" value="P-loop_NTPase"/>
</dbReference>
<dbReference type="InterPro" id="IPR003593">
    <property type="entry name" value="AAA+_ATPase"/>
</dbReference>
<dbReference type="AlphaFoldDB" id="A0A9W6ETH6"/>